<dbReference type="InterPro" id="IPR050697">
    <property type="entry name" value="Adenylyl/Guanylyl_Cyclase_3/4"/>
</dbReference>
<dbReference type="EMBL" id="JAUSTY010000009">
    <property type="protein sequence ID" value="MDQ0166573.1"/>
    <property type="molecule type" value="Genomic_DNA"/>
</dbReference>
<dbReference type="PANTHER" id="PTHR43081:SF1">
    <property type="entry name" value="ADENYLATE CYCLASE, TERMINAL-DIFFERENTIATION SPECIFIC"/>
    <property type="match status" value="1"/>
</dbReference>
<dbReference type="PROSITE" id="PS50125">
    <property type="entry name" value="GUANYLATE_CYCLASE_2"/>
    <property type="match status" value="1"/>
</dbReference>
<evidence type="ECO:0000256" key="2">
    <source>
        <dbReference type="ARBA" id="ARBA00005381"/>
    </source>
</evidence>
<dbReference type="PROSITE" id="PS50885">
    <property type="entry name" value="HAMP"/>
    <property type="match status" value="1"/>
</dbReference>
<dbReference type="InterPro" id="IPR029787">
    <property type="entry name" value="Nucleotide_cyclase"/>
</dbReference>
<keyword evidence="9" id="KW-1185">Reference proteome</keyword>
<dbReference type="Proteomes" id="UP001235840">
    <property type="component" value="Unassembled WGS sequence"/>
</dbReference>
<evidence type="ECO:0000256" key="5">
    <source>
        <dbReference type="SAM" id="Phobius"/>
    </source>
</evidence>
<dbReference type="PANTHER" id="PTHR43081">
    <property type="entry name" value="ADENYLATE CYCLASE, TERMINAL-DIFFERENTIATION SPECIFIC-RELATED"/>
    <property type="match status" value="1"/>
</dbReference>
<comment type="similarity">
    <text evidence="2">Belongs to the adenylyl cyclase class-3 family.</text>
</comment>
<evidence type="ECO:0000313" key="9">
    <source>
        <dbReference type="Proteomes" id="UP001235840"/>
    </source>
</evidence>
<evidence type="ECO:0000256" key="1">
    <source>
        <dbReference type="ARBA" id="ARBA00004236"/>
    </source>
</evidence>
<keyword evidence="3" id="KW-1003">Cell membrane</keyword>
<feature type="domain" description="Guanylate cyclase" evidence="6">
    <location>
        <begin position="676"/>
        <end position="805"/>
    </location>
</feature>
<evidence type="ECO:0000259" key="6">
    <source>
        <dbReference type="PROSITE" id="PS50125"/>
    </source>
</evidence>
<keyword evidence="5" id="KW-1133">Transmembrane helix</keyword>
<evidence type="ECO:0000313" key="8">
    <source>
        <dbReference type="EMBL" id="MDQ0166573.1"/>
    </source>
</evidence>
<feature type="transmembrane region" description="Helical" evidence="5">
    <location>
        <begin position="384"/>
        <end position="406"/>
    </location>
</feature>
<feature type="domain" description="HAMP" evidence="7">
    <location>
        <begin position="584"/>
        <end position="636"/>
    </location>
</feature>
<keyword evidence="4 5" id="KW-0472">Membrane</keyword>
<organism evidence="8 9">
    <name type="scientific">Caldalkalibacillus horti</name>
    <dbReference type="NCBI Taxonomy" id="77523"/>
    <lineage>
        <taxon>Bacteria</taxon>
        <taxon>Bacillati</taxon>
        <taxon>Bacillota</taxon>
        <taxon>Bacilli</taxon>
        <taxon>Bacillales</taxon>
        <taxon>Bacillaceae</taxon>
        <taxon>Caldalkalibacillus</taxon>
    </lineage>
</organism>
<keyword evidence="5" id="KW-0812">Transmembrane</keyword>
<protein>
    <submittedName>
        <fullName evidence="8">Class 3 adenylate cyclase/HAMP domain-containing protein</fullName>
    </submittedName>
</protein>
<evidence type="ECO:0000259" key="7">
    <source>
        <dbReference type="PROSITE" id="PS50885"/>
    </source>
</evidence>
<feature type="transmembrane region" description="Helical" evidence="5">
    <location>
        <begin position="564"/>
        <end position="587"/>
    </location>
</feature>
<evidence type="ECO:0000256" key="4">
    <source>
        <dbReference type="ARBA" id="ARBA00023136"/>
    </source>
</evidence>
<feature type="transmembrane region" description="Helical" evidence="5">
    <location>
        <begin position="348"/>
        <end position="372"/>
    </location>
</feature>
<dbReference type="SUPFAM" id="SSF101898">
    <property type="entry name" value="NHL repeat"/>
    <property type="match status" value="1"/>
</dbReference>
<dbReference type="SUPFAM" id="SSF158472">
    <property type="entry name" value="HAMP domain-like"/>
    <property type="match status" value="1"/>
</dbReference>
<dbReference type="SUPFAM" id="SSF55073">
    <property type="entry name" value="Nucleotide cyclase"/>
    <property type="match status" value="1"/>
</dbReference>
<dbReference type="RefSeq" id="WP_307394884.1">
    <property type="nucleotide sequence ID" value="NZ_BAAADK010000045.1"/>
</dbReference>
<dbReference type="SMART" id="SM00304">
    <property type="entry name" value="HAMP"/>
    <property type="match status" value="1"/>
</dbReference>
<reference evidence="8 9" key="1">
    <citation type="submission" date="2023-07" db="EMBL/GenBank/DDBJ databases">
        <title>Genomic Encyclopedia of Type Strains, Phase IV (KMG-IV): sequencing the most valuable type-strain genomes for metagenomic binning, comparative biology and taxonomic classification.</title>
        <authorList>
            <person name="Goeker M."/>
        </authorList>
    </citation>
    <scope>NUCLEOTIDE SEQUENCE [LARGE SCALE GENOMIC DNA]</scope>
    <source>
        <strain evidence="8 9">DSM 12751</strain>
    </source>
</reference>
<name>A0ABT9VZZ5_9BACI</name>
<accession>A0ABT9VZZ5</accession>
<proteinExistence type="inferred from homology"/>
<dbReference type="Gene3D" id="6.10.340.10">
    <property type="match status" value="1"/>
</dbReference>
<comment type="subcellular location">
    <subcellularLocation>
        <location evidence="1">Cell membrane</location>
    </subcellularLocation>
</comment>
<sequence>MKKSSILFLIALLLASALGYWLFTQKEIFQATPWSSGLEFENISKVLRAEDGGYVLIDQSLNRISKVREDGTYQFHFYMDEHRDGGLYLAKDIALDERGNVYILALVLNSQGTLLKAEEILQYTPQGKFSRIVFTQSYEVSEAVTRPGRIHELSAEDNQLFFYFMSENDIVEEQVITLQRLNLSTGDLVQELELTLPPETFIAALEGKELGEIYYSTKRGELYRVDQGGTSHRLYASSLSGLEESYPVELSFDQRQNVYFVDLGRAEINRIDEQADDQMVTTVLSNSTLRSMGYPQSLQATDSIQILQDQSLVLGVQNAIIHYQTETGELSEVLTTASYGAIPMLKRWLVWIAAIVTLALVVYMIKLLYVDMIRQSHTLVLKQIIIFTPIIVISMLVTAAVVYVHFLEEFDNEIKGKLKLLAHVGSELIDKEKMQRITKPEDFMNEDYRELDQHNHHMLQGNRDLDSGALYSVIYSVDEQKKVRILMLYNTSNGTQYPTGYLPEYDQVIDEGRIITKESQELDGEWLYALAPIYNEQGALIGMQEVGMTLHYYNEAKQAIYKNVIRVILILIPLISLVFFIMTYIMLSSIRRLRSSVIEIAHGNWHTQVDVRTKDEVGELGRRFNEMASQLGTYVQEMEDVSKAYYRFVPEQFLKYLGRDSILQVKLGDQMEEEMVIFIANLRSFERMTKRLTPKESFAYMNAFYSVIGPIIRQNNGIINRYLSAGVMALFPQGAEQALKNAIAVRGRLEEILQSEEAQKDEVLKRTEIGIGIHKGPLMLGVVGEAERMEGNVISVDVNISLILEKYTEMLGASILLSDTAYAAIPTMDSYQYRYLGAVQFPEVRDPIVLYDVFEGDPQGLRGKKLVTKKRFEEGVLFYQEGRFLDARTAFVEVIKQNEQDKAAKLYFALCDTYFQSGTAKEWQGTLKL</sequence>
<dbReference type="Gene3D" id="3.30.70.1230">
    <property type="entry name" value="Nucleotide cyclase"/>
    <property type="match status" value="1"/>
</dbReference>
<dbReference type="CDD" id="cd06225">
    <property type="entry name" value="HAMP"/>
    <property type="match status" value="1"/>
</dbReference>
<dbReference type="InterPro" id="IPR001054">
    <property type="entry name" value="A/G_cyclase"/>
</dbReference>
<dbReference type="Pfam" id="PF00672">
    <property type="entry name" value="HAMP"/>
    <property type="match status" value="1"/>
</dbReference>
<dbReference type="InterPro" id="IPR003660">
    <property type="entry name" value="HAMP_dom"/>
</dbReference>
<evidence type="ECO:0000256" key="3">
    <source>
        <dbReference type="ARBA" id="ARBA00022475"/>
    </source>
</evidence>
<comment type="caution">
    <text evidence="8">The sequence shown here is derived from an EMBL/GenBank/DDBJ whole genome shotgun (WGS) entry which is preliminary data.</text>
</comment>
<gene>
    <name evidence="8" type="ORF">J2S11_002477</name>
</gene>
<dbReference type="CDD" id="cd07302">
    <property type="entry name" value="CHD"/>
    <property type="match status" value="1"/>
</dbReference>